<reference evidence="1" key="1">
    <citation type="submission" date="2021-02" db="EMBL/GenBank/DDBJ databases">
        <title>Genomic Encyclopedia of Type Strains, Phase IV (KMG-V): Genome sequencing to study the core and pangenomes of soil and plant-associated prokaryotes.</title>
        <authorList>
            <person name="Whitman W."/>
        </authorList>
    </citation>
    <scope>NUCLEOTIDE SEQUENCE</scope>
    <source>
        <strain evidence="1">USDA 406</strain>
    </source>
</reference>
<comment type="caution">
    <text evidence="1">The sequence shown here is derived from an EMBL/GenBank/DDBJ whole genome shotgun (WGS) entry which is preliminary data.</text>
</comment>
<accession>A0A8I1YGV3</accession>
<sequence length="111" mass="12107">MAKLIGRKPLQGIVDLASGAFRIDGVVFGHWRTAKIKSKALSGTHQINKSTAAFAFSPDRTIPARTMISVIARARESNGAQDKLQAEHRLVQSVPAALLRQPSAKSWLPHR</sequence>
<dbReference type="Proteomes" id="UP000673383">
    <property type="component" value="Unassembled WGS sequence"/>
</dbReference>
<organism evidence="1 2">
    <name type="scientific">Bradyrhizobium elkanii</name>
    <dbReference type="NCBI Taxonomy" id="29448"/>
    <lineage>
        <taxon>Bacteria</taxon>
        <taxon>Pseudomonadati</taxon>
        <taxon>Pseudomonadota</taxon>
        <taxon>Alphaproteobacteria</taxon>
        <taxon>Hyphomicrobiales</taxon>
        <taxon>Nitrobacteraceae</taxon>
        <taxon>Bradyrhizobium</taxon>
    </lineage>
</organism>
<protein>
    <submittedName>
        <fullName evidence="1">Uncharacterized protein</fullName>
    </submittedName>
</protein>
<dbReference type="RefSeq" id="WP_172645842.1">
    <property type="nucleotide sequence ID" value="NZ_JAFICZ010000001.1"/>
</dbReference>
<proteinExistence type="predicted"/>
<name>A0A8I1YGV3_BRAEL</name>
<dbReference type="AlphaFoldDB" id="A0A8I1YGV3"/>
<dbReference type="EMBL" id="JAFICZ010000001">
    <property type="protein sequence ID" value="MBP1299447.1"/>
    <property type="molecule type" value="Genomic_DNA"/>
</dbReference>
<evidence type="ECO:0000313" key="2">
    <source>
        <dbReference type="Proteomes" id="UP000673383"/>
    </source>
</evidence>
<gene>
    <name evidence="1" type="ORF">JOH49_009200</name>
</gene>
<evidence type="ECO:0000313" key="1">
    <source>
        <dbReference type="EMBL" id="MBP1299447.1"/>
    </source>
</evidence>